<dbReference type="Pfam" id="PF05598">
    <property type="entry name" value="DUF772"/>
    <property type="match status" value="1"/>
</dbReference>
<dbReference type="PANTHER" id="PTHR35604">
    <property type="entry name" value="TRANSPOSASE INSH FOR INSERTION SEQUENCE ELEMENT IS5A-RELATED"/>
    <property type="match status" value="1"/>
</dbReference>
<dbReference type="InterPro" id="IPR002559">
    <property type="entry name" value="Transposase_11"/>
</dbReference>
<keyword evidence="8" id="KW-0614">Plasmid</keyword>
<comment type="function">
    <text evidence="1">Involved in the transposition of the insertion sequence IS5.</text>
</comment>
<gene>
    <name evidence="8" type="ORF">AJ89_14055</name>
</gene>
<dbReference type="GO" id="GO:0006313">
    <property type="term" value="P:DNA transposition"/>
    <property type="evidence" value="ECO:0007669"/>
    <property type="project" value="InterPro"/>
</dbReference>
<dbReference type="Proteomes" id="UP000176236">
    <property type="component" value="Plasmid pIBB477a"/>
</dbReference>
<comment type="similarity">
    <text evidence="2">Belongs to the transposase 11 family.</text>
</comment>
<name>A0A1E7G159_LACLC</name>
<keyword evidence="4" id="KW-0238">DNA-binding</keyword>
<evidence type="ECO:0000256" key="5">
    <source>
        <dbReference type="ARBA" id="ARBA00023172"/>
    </source>
</evidence>
<dbReference type="AlphaFoldDB" id="A0A1E7G159"/>
<dbReference type="NCBIfam" id="NF033581">
    <property type="entry name" value="transpos_IS5_4"/>
    <property type="match status" value="1"/>
</dbReference>
<keyword evidence="3" id="KW-0815">Transposition</keyword>
<dbReference type="Pfam" id="PF01609">
    <property type="entry name" value="DDE_Tnp_1"/>
    <property type="match status" value="1"/>
</dbReference>
<dbReference type="GO" id="GO:0004803">
    <property type="term" value="F:transposase activity"/>
    <property type="evidence" value="ECO:0007669"/>
    <property type="project" value="InterPro"/>
</dbReference>
<dbReference type="GO" id="GO:0003677">
    <property type="term" value="F:DNA binding"/>
    <property type="evidence" value="ECO:0007669"/>
    <property type="project" value="UniProtKB-KW"/>
</dbReference>
<keyword evidence="5" id="KW-0233">DNA recombination</keyword>
<sequence length="332" mass="38667">MNLFGDSDYLEKLSLKGDPLERLEKVVDFECFRPTLNRIFKYDLKNKSHGGRPPYDLVLMLKILILQRLYNLSDDAMEYQMIDRISFRRFLKIDDKVPDAKTIWNFRNQLSKSNRGNWLFSAFQEKLESQGMIAHKGQIVDATFIEAPKQRNPKDENELIKANRVPVNWTKNKRAQKDTAARWTIKGNERHYGYKNHIAIDTKSKFVKNYQTTPANVHDSQVIGVLVDPDEITLADSAYQNQATPKGAELFTCLKNTRSKSLKADDKMFNKIISKIRVRIEHVFGFVENSMHGSSLRSIGFDRAVLNTDLTNLTYNLLRYEQVKRLNLKTWR</sequence>
<evidence type="ECO:0000259" key="7">
    <source>
        <dbReference type="Pfam" id="PF05598"/>
    </source>
</evidence>
<organism evidence="8">
    <name type="scientific">Lactococcus cremoris subsp. cremoris IBB477</name>
    <dbReference type="NCBI Taxonomy" id="1449093"/>
    <lineage>
        <taxon>Bacteria</taxon>
        <taxon>Bacillati</taxon>
        <taxon>Bacillota</taxon>
        <taxon>Bacilli</taxon>
        <taxon>Lactobacillales</taxon>
        <taxon>Streptococcaceae</taxon>
        <taxon>Lactococcus</taxon>
        <taxon>Lactococcus cremoris subsp. cremoris</taxon>
    </lineage>
</organism>
<dbReference type="GeneID" id="93296189"/>
<geneLocation type="plasmid" evidence="8">
    <name>pIBB477a</name>
</geneLocation>
<proteinExistence type="inferred from homology"/>
<dbReference type="InterPro" id="IPR047959">
    <property type="entry name" value="Transpos_IS5"/>
</dbReference>
<evidence type="ECO:0000256" key="4">
    <source>
        <dbReference type="ARBA" id="ARBA00023125"/>
    </source>
</evidence>
<protein>
    <submittedName>
        <fullName evidence="8">Transposase</fullName>
    </submittedName>
</protein>
<feature type="domain" description="Transposase IS4-like" evidence="6">
    <location>
        <begin position="136"/>
        <end position="317"/>
    </location>
</feature>
<dbReference type="InterPro" id="IPR008490">
    <property type="entry name" value="Transposase_InsH_N"/>
</dbReference>
<evidence type="ECO:0000256" key="1">
    <source>
        <dbReference type="ARBA" id="ARBA00003544"/>
    </source>
</evidence>
<dbReference type="PANTHER" id="PTHR35604:SF2">
    <property type="entry name" value="TRANSPOSASE INSH FOR INSERTION SEQUENCE ELEMENT IS5A-RELATED"/>
    <property type="match status" value="1"/>
</dbReference>
<evidence type="ECO:0000313" key="8">
    <source>
        <dbReference type="EMBL" id="OEU38522.1"/>
    </source>
</evidence>
<evidence type="ECO:0000256" key="2">
    <source>
        <dbReference type="ARBA" id="ARBA00010075"/>
    </source>
</evidence>
<accession>A0A1E7G159</accession>
<evidence type="ECO:0000259" key="6">
    <source>
        <dbReference type="Pfam" id="PF01609"/>
    </source>
</evidence>
<comment type="caution">
    <text evidence="8">The sequence shown here is derived from an EMBL/GenBank/DDBJ whole genome shotgun (WGS) entry which is preliminary data.</text>
</comment>
<feature type="domain" description="Transposase InsH N-terminal" evidence="7">
    <location>
        <begin position="10"/>
        <end position="108"/>
    </location>
</feature>
<evidence type="ECO:0000256" key="3">
    <source>
        <dbReference type="ARBA" id="ARBA00022578"/>
    </source>
</evidence>
<reference evidence="8" key="1">
    <citation type="journal article" date="2016" name="Appl. Microbiol. Biotechnol.">
        <title>Adhesion of the genome-sequenced Lactococcus lactis subsp. cremoris IBB477 strain is mediated by specific molecular determinants.</title>
        <authorList>
            <person name="Radziwill-Bienkowska J.M."/>
            <person name="Le D.T."/>
            <person name="Szczesny P."/>
            <person name="Duviau M.P."/>
            <person name="Aleksandrzak-Piekarczyk T."/>
            <person name="Loubiere P."/>
            <person name="Mercier-Bonin M."/>
            <person name="Bardowski J.K."/>
            <person name="Kowalczyk M."/>
        </authorList>
    </citation>
    <scope>NUCLEOTIDE SEQUENCE [LARGE SCALE GENOMIC DNA]</scope>
    <source>
        <strain evidence="8">IBB477</strain>
        <plasmid evidence="8">pIBB477a</plasmid>
    </source>
</reference>
<dbReference type="RefSeq" id="WP_001048115.1">
    <property type="nucleotide sequence ID" value="NZ_CM007354.1"/>
</dbReference>
<dbReference type="EMBL" id="JMMZ01000036">
    <property type="protein sequence ID" value="OEU38522.1"/>
    <property type="molecule type" value="Genomic_DNA"/>
</dbReference>